<dbReference type="InterPro" id="IPR007627">
    <property type="entry name" value="RNA_pol_sigma70_r2"/>
</dbReference>
<dbReference type="AlphaFoldDB" id="A0A842JEK4"/>
<evidence type="ECO:0000259" key="6">
    <source>
        <dbReference type="Pfam" id="PF08281"/>
    </source>
</evidence>
<dbReference type="NCBIfam" id="TIGR02937">
    <property type="entry name" value="sigma70-ECF"/>
    <property type="match status" value="1"/>
</dbReference>
<dbReference type="InterPro" id="IPR036388">
    <property type="entry name" value="WH-like_DNA-bd_sf"/>
</dbReference>
<accession>A0A842JEK4</accession>
<evidence type="ECO:0000256" key="1">
    <source>
        <dbReference type="ARBA" id="ARBA00010641"/>
    </source>
</evidence>
<dbReference type="InterPro" id="IPR014284">
    <property type="entry name" value="RNA_pol_sigma-70_dom"/>
</dbReference>
<comment type="similarity">
    <text evidence="1">Belongs to the sigma-70 factor family. ECF subfamily.</text>
</comment>
<dbReference type="GO" id="GO:0016987">
    <property type="term" value="F:sigma factor activity"/>
    <property type="evidence" value="ECO:0007669"/>
    <property type="project" value="UniProtKB-KW"/>
</dbReference>
<dbReference type="Pfam" id="PF04542">
    <property type="entry name" value="Sigma70_r2"/>
    <property type="match status" value="1"/>
</dbReference>
<dbReference type="Gene3D" id="1.10.10.10">
    <property type="entry name" value="Winged helix-like DNA-binding domain superfamily/Winged helix DNA-binding domain"/>
    <property type="match status" value="1"/>
</dbReference>
<dbReference type="Gene3D" id="1.10.1740.10">
    <property type="match status" value="1"/>
</dbReference>
<dbReference type="SUPFAM" id="SSF88659">
    <property type="entry name" value="Sigma3 and sigma4 domains of RNA polymerase sigma factors"/>
    <property type="match status" value="1"/>
</dbReference>
<evidence type="ECO:0000256" key="3">
    <source>
        <dbReference type="ARBA" id="ARBA00023082"/>
    </source>
</evidence>
<dbReference type="InterPro" id="IPR013249">
    <property type="entry name" value="RNA_pol_sigma70_r4_t2"/>
</dbReference>
<dbReference type="SUPFAM" id="SSF88946">
    <property type="entry name" value="Sigma2 domain of RNA polymerase sigma factors"/>
    <property type="match status" value="1"/>
</dbReference>
<dbReference type="GO" id="GO:0003677">
    <property type="term" value="F:DNA binding"/>
    <property type="evidence" value="ECO:0007669"/>
    <property type="project" value="InterPro"/>
</dbReference>
<keyword evidence="8" id="KW-1185">Reference proteome</keyword>
<dbReference type="PANTHER" id="PTHR43133:SF60">
    <property type="entry name" value="RNA POLYMERASE SIGMA FACTOR SIGV"/>
    <property type="match status" value="1"/>
</dbReference>
<dbReference type="PANTHER" id="PTHR43133">
    <property type="entry name" value="RNA POLYMERASE ECF-TYPE SIGMA FACTO"/>
    <property type="match status" value="1"/>
</dbReference>
<dbReference type="Proteomes" id="UP000587396">
    <property type="component" value="Unassembled WGS sequence"/>
</dbReference>
<evidence type="ECO:0000256" key="2">
    <source>
        <dbReference type="ARBA" id="ARBA00023015"/>
    </source>
</evidence>
<name>A0A842JEK4_9ACTN</name>
<evidence type="ECO:0000256" key="4">
    <source>
        <dbReference type="ARBA" id="ARBA00023163"/>
    </source>
</evidence>
<dbReference type="InterPro" id="IPR039425">
    <property type="entry name" value="RNA_pol_sigma-70-like"/>
</dbReference>
<dbReference type="GO" id="GO:0006352">
    <property type="term" value="P:DNA-templated transcription initiation"/>
    <property type="evidence" value="ECO:0007669"/>
    <property type="project" value="InterPro"/>
</dbReference>
<comment type="caution">
    <text evidence="7">The sequence shown here is derived from an EMBL/GenBank/DDBJ whole genome shotgun (WGS) entry which is preliminary data.</text>
</comment>
<keyword evidence="2" id="KW-0805">Transcription regulation</keyword>
<dbReference type="InterPro" id="IPR013325">
    <property type="entry name" value="RNA_pol_sigma_r2"/>
</dbReference>
<evidence type="ECO:0000313" key="8">
    <source>
        <dbReference type="Proteomes" id="UP000587396"/>
    </source>
</evidence>
<dbReference type="CDD" id="cd06171">
    <property type="entry name" value="Sigma70_r4"/>
    <property type="match status" value="1"/>
</dbReference>
<protein>
    <submittedName>
        <fullName evidence="7">RNA polymerase sigma factor</fullName>
    </submittedName>
</protein>
<dbReference type="EMBL" id="JACMSE010000003">
    <property type="protein sequence ID" value="MBC2888921.1"/>
    <property type="molecule type" value="Genomic_DNA"/>
</dbReference>
<proteinExistence type="inferred from homology"/>
<sequence length="196" mass="21798">MANGSGNAVCGLSKKNSSFSRHFPSLDRVGGRKGENLPKNDDIAAVFHRHVKTVYRLCFAHLGSAADAEDATQSVFMKLLDRPRKFNDEEHEKAWLIVCAQNHCRDVLKSASRRRTAELPDDLPDEGARVEGDETLEAVLALPPKYKTCVYLYYYEGYRTADIAALTGTPASTVRSHLSEARTLLRDMLGGEERGR</sequence>
<organism evidence="7 8">
    <name type="scientific">Gordonibacter massiliensis</name>
    <name type="common">ex Traore et al. 2017</name>
    <dbReference type="NCBI Taxonomy" id="1841863"/>
    <lineage>
        <taxon>Bacteria</taxon>
        <taxon>Bacillati</taxon>
        <taxon>Actinomycetota</taxon>
        <taxon>Coriobacteriia</taxon>
        <taxon>Eggerthellales</taxon>
        <taxon>Eggerthellaceae</taxon>
        <taxon>Gordonibacter</taxon>
    </lineage>
</organism>
<evidence type="ECO:0000313" key="7">
    <source>
        <dbReference type="EMBL" id="MBC2888921.1"/>
    </source>
</evidence>
<dbReference type="InterPro" id="IPR013324">
    <property type="entry name" value="RNA_pol_sigma_r3/r4-like"/>
</dbReference>
<dbReference type="Pfam" id="PF08281">
    <property type="entry name" value="Sigma70_r4_2"/>
    <property type="match status" value="1"/>
</dbReference>
<feature type="domain" description="RNA polymerase sigma factor 70 region 4 type 2" evidence="6">
    <location>
        <begin position="136"/>
        <end position="184"/>
    </location>
</feature>
<keyword evidence="3" id="KW-0731">Sigma factor</keyword>
<feature type="domain" description="RNA polymerase sigma-70 region 2" evidence="5">
    <location>
        <begin position="47"/>
        <end position="114"/>
    </location>
</feature>
<gene>
    <name evidence="7" type="ORF">H7313_06105</name>
</gene>
<evidence type="ECO:0000259" key="5">
    <source>
        <dbReference type="Pfam" id="PF04542"/>
    </source>
</evidence>
<keyword evidence="4" id="KW-0804">Transcription</keyword>
<reference evidence="7 8" key="1">
    <citation type="submission" date="2020-08" db="EMBL/GenBank/DDBJ databases">
        <authorList>
            <person name="Liu C."/>
            <person name="Sun Q."/>
        </authorList>
    </citation>
    <scope>NUCLEOTIDE SEQUENCE [LARGE SCALE GENOMIC DNA]</scope>
    <source>
        <strain evidence="7 8">N22</strain>
    </source>
</reference>